<dbReference type="AlphaFoldDB" id="A0A1H6V5F6"/>
<feature type="domain" description="DinB-like" evidence="1">
    <location>
        <begin position="19"/>
        <end position="146"/>
    </location>
</feature>
<dbReference type="EMBL" id="FNXY01000004">
    <property type="protein sequence ID" value="SEI97047.1"/>
    <property type="molecule type" value="Genomic_DNA"/>
</dbReference>
<keyword evidence="3" id="KW-1185">Reference proteome</keyword>
<dbReference type="STRING" id="408657.SAMN04487995_2805"/>
<dbReference type="InterPro" id="IPR034660">
    <property type="entry name" value="DinB/YfiT-like"/>
</dbReference>
<dbReference type="SUPFAM" id="SSF109854">
    <property type="entry name" value="DinB/YfiT-like putative metalloenzymes"/>
    <property type="match status" value="1"/>
</dbReference>
<sequence length="149" mass="17510">MIVVTESIERLRRLCKIIPPLLEKISNSEFLVKPSPGKWSKKEILGHLVDSAANNHHRFIRIQHEHGTLISYDQNQWNSLSHYIDLDRSHLIAFWTLYNKHLIHILKFIPEENLRLTGVGGDGKPQPLHFYITDYVDHLEHHLHQIVSY</sequence>
<evidence type="ECO:0000313" key="3">
    <source>
        <dbReference type="Proteomes" id="UP000199532"/>
    </source>
</evidence>
<name>A0A1H6V5F6_9BACT</name>
<organism evidence="2 3">
    <name type="scientific">Dyadobacter koreensis</name>
    <dbReference type="NCBI Taxonomy" id="408657"/>
    <lineage>
        <taxon>Bacteria</taxon>
        <taxon>Pseudomonadati</taxon>
        <taxon>Bacteroidota</taxon>
        <taxon>Cytophagia</taxon>
        <taxon>Cytophagales</taxon>
        <taxon>Spirosomataceae</taxon>
        <taxon>Dyadobacter</taxon>
    </lineage>
</organism>
<protein>
    <submittedName>
        <fullName evidence="2">DinB superfamily protein</fullName>
    </submittedName>
</protein>
<dbReference type="Gene3D" id="1.20.120.450">
    <property type="entry name" value="dinb family like domain"/>
    <property type="match status" value="1"/>
</dbReference>
<gene>
    <name evidence="2" type="ORF">SAMN04487995_2805</name>
</gene>
<proteinExistence type="predicted"/>
<dbReference type="OrthoDB" id="9793216at2"/>
<accession>A0A1H6V5F6</accession>
<dbReference type="Proteomes" id="UP000199532">
    <property type="component" value="Unassembled WGS sequence"/>
</dbReference>
<dbReference type="Pfam" id="PF12867">
    <property type="entry name" value="DinB_2"/>
    <property type="match status" value="1"/>
</dbReference>
<dbReference type="RefSeq" id="WP_090335782.1">
    <property type="nucleotide sequence ID" value="NZ_FNXY01000004.1"/>
</dbReference>
<reference evidence="2 3" key="1">
    <citation type="submission" date="2016-10" db="EMBL/GenBank/DDBJ databases">
        <authorList>
            <person name="de Groot N.N."/>
        </authorList>
    </citation>
    <scope>NUCLEOTIDE SEQUENCE [LARGE SCALE GENOMIC DNA]</scope>
    <source>
        <strain evidence="2 3">DSM 19938</strain>
    </source>
</reference>
<evidence type="ECO:0000259" key="1">
    <source>
        <dbReference type="Pfam" id="PF12867"/>
    </source>
</evidence>
<evidence type="ECO:0000313" key="2">
    <source>
        <dbReference type="EMBL" id="SEI97047.1"/>
    </source>
</evidence>
<dbReference type="InterPro" id="IPR024775">
    <property type="entry name" value="DinB-like"/>
</dbReference>